<sequence length="195" mass="22712">MVTNQIAQDENPEQHHLGISIQRLTDLIGQEGHKMPSGVPRTKRRNWAKNRVRDMYINRETDKIAGDVCSVQPMPPNLFGDLEKAMIKDEARKSFIDFDHVTDLLPKFWEPKREYVEIFKGTDDSYTEMIVLKSDVKDYIHQGWRISRLSKISRALVYKKWVHAIIAIEQKLDNEEKQFTSNKVCDIIALSNKSI</sequence>
<dbReference type="EMBL" id="MH713599">
    <property type="protein sequence ID" value="AXY82856.1"/>
    <property type="molecule type" value="Genomic_DNA"/>
</dbReference>
<protein>
    <submittedName>
        <fullName evidence="1">Uncharacterized protein</fullName>
    </submittedName>
</protein>
<keyword evidence="2" id="KW-1185">Reference proteome</keyword>
<proteinExistence type="predicted"/>
<name>A0A385IIZ3_9CAUD</name>
<reference evidence="1 2" key="1">
    <citation type="journal article" date="2018" name="Sci. Rep.">
        <title>Enhanced antibacterial effect of the novel T4-like bacteriophage KARL-1 in combination with antibiotics against multi-drug resistant Acinetobacter baumannii.</title>
        <authorList>
            <person name="Jansen M."/>
            <person name="Wahida A."/>
            <person name="Latz S."/>
            <person name="Kruttgen A."/>
            <person name="Hafner H."/>
            <person name="Buhl E.M."/>
            <person name="Ritter K."/>
            <person name="Horz H.P."/>
        </authorList>
    </citation>
    <scope>NUCLEOTIDE SEQUENCE [LARGE SCALE GENOMIC DNA]</scope>
</reference>
<dbReference type="Proteomes" id="UP000277855">
    <property type="component" value="Segment"/>
</dbReference>
<gene>
    <name evidence="1" type="ORF">KARL1_237</name>
</gene>
<evidence type="ECO:0000313" key="2">
    <source>
        <dbReference type="Proteomes" id="UP000277855"/>
    </source>
</evidence>
<organism evidence="1 2">
    <name type="scientific">Acinetobacter phage KARL-1</name>
    <dbReference type="NCBI Taxonomy" id="2301662"/>
    <lineage>
        <taxon>Viruses</taxon>
        <taxon>Duplodnaviria</taxon>
        <taxon>Heunggongvirae</taxon>
        <taxon>Uroviricota</taxon>
        <taxon>Caudoviricetes</taxon>
        <taxon>Pantevenvirales</taxon>
        <taxon>Straboviridae</taxon>
        <taxon>Twarogvirinae</taxon>
        <taxon>Lazarusvirus</taxon>
        <taxon>Lazarusvirus karl</taxon>
    </lineage>
</organism>
<evidence type="ECO:0000313" key="1">
    <source>
        <dbReference type="EMBL" id="AXY82856.1"/>
    </source>
</evidence>
<accession>A0A385IIZ3</accession>